<evidence type="ECO:0000256" key="3">
    <source>
        <dbReference type="ARBA" id="ARBA00022676"/>
    </source>
</evidence>
<feature type="non-terminal residue" evidence="11">
    <location>
        <position position="333"/>
    </location>
</feature>
<dbReference type="EMBL" id="FN653995">
    <property type="protein sequence ID" value="CBY16240.1"/>
    <property type="molecule type" value="Genomic_DNA"/>
</dbReference>
<proteinExistence type="inferred from homology"/>
<gene>
    <name evidence="11" type="ORF">GSOID_T00016584001</name>
</gene>
<comment type="subcellular location">
    <subcellularLocation>
        <location evidence="1 10">Golgi apparatus membrane</location>
        <topology evidence="1 10">Single-pass type II membrane protein</topology>
    </subcellularLocation>
</comment>
<accession>E4Y316</accession>
<dbReference type="GO" id="GO:0000139">
    <property type="term" value="C:Golgi membrane"/>
    <property type="evidence" value="ECO:0007669"/>
    <property type="project" value="UniProtKB-SubCell"/>
</dbReference>
<organism evidence="11">
    <name type="scientific">Oikopleura dioica</name>
    <name type="common">Tunicate</name>
    <dbReference type="NCBI Taxonomy" id="34765"/>
    <lineage>
        <taxon>Eukaryota</taxon>
        <taxon>Metazoa</taxon>
        <taxon>Chordata</taxon>
        <taxon>Tunicata</taxon>
        <taxon>Appendicularia</taxon>
        <taxon>Copelata</taxon>
        <taxon>Oikopleuridae</taxon>
        <taxon>Oikopleura</taxon>
    </lineage>
</organism>
<comment type="similarity">
    <text evidence="2 10">Belongs to the glycosyltransferase 31 family.</text>
</comment>
<dbReference type="EC" id="2.4.1.-" evidence="10"/>
<protein>
    <recommendedName>
        <fullName evidence="10">Hexosyltransferase</fullName>
        <ecNumber evidence="10">2.4.1.-</ecNumber>
    </recommendedName>
</protein>
<keyword evidence="6 10" id="KW-0735">Signal-anchor</keyword>
<name>E4Y316_OIKDI</name>
<dbReference type="PANTHER" id="PTHR11214:SF3">
    <property type="entry name" value="BETA-1,3-GALACTOSYLTRANSFERASE 6"/>
    <property type="match status" value="1"/>
</dbReference>
<dbReference type="Pfam" id="PF01762">
    <property type="entry name" value="Galactosyl_T"/>
    <property type="match status" value="1"/>
</dbReference>
<keyword evidence="5 10" id="KW-0812">Transmembrane</keyword>
<evidence type="ECO:0000256" key="4">
    <source>
        <dbReference type="ARBA" id="ARBA00022679"/>
    </source>
</evidence>
<dbReference type="InterPro" id="IPR002659">
    <property type="entry name" value="Glyco_trans_31"/>
</dbReference>
<dbReference type="Gene3D" id="3.90.550.50">
    <property type="match status" value="1"/>
</dbReference>
<evidence type="ECO:0000313" key="11">
    <source>
        <dbReference type="EMBL" id="CBY16240.1"/>
    </source>
</evidence>
<evidence type="ECO:0000256" key="7">
    <source>
        <dbReference type="ARBA" id="ARBA00022989"/>
    </source>
</evidence>
<dbReference type="OrthoDB" id="2139606at2759"/>
<keyword evidence="9 10" id="KW-0472">Membrane</keyword>
<dbReference type="AlphaFoldDB" id="E4Y316"/>
<dbReference type="InParanoid" id="E4Y316"/>
<dbReference type="PANTHER" id="PTHR11214">
    <property type="entry name" value="BETA-1,3-N-ACETYLGLUCOSAMINYLTRANSFERASE"/>
    <property type="match status" value="1"/>
</dbReference>
<evidence type="ECO:0000256" key="6">
    <source>
        <dbReference type="ARBA" id="ARBA00022968"/>
    </source>
</evidence>
<dbReference type="Proteomes" id="UP000001307">
    <property type="component" value="Unassembled WGS sequence"/>
</dbReference>
<evidence type="ECO:0000256" key="5">
    <source>
        <dbReference type="ARBA" id="ARBA00022692"/>
    </source>
</evidence>
<keyword evidence="3 10" id="KW-0328">Glycosyltransferase</keyword>
<feature type="transmembrane region" description="Helical" evidence="10">
    <location>
        <begin position="12"/>
        <end position="28"/>
    </location>
</feature>
<evidence type="ECO:0000256" key="10">
    <source>
        <dbReference type="RuleBase" id="RU363063"/>
    </source>
</evidence>
<reference evidence="11" key="1">
    <citation type="journal article" date="2010" name="Science">
        <title>Plasticity of animal genome architecture unmasked by rapid evolution of a pelagic tunicate.</title>
        <authorList>
            <person name="Denoeud F."/>
            <person name="Henriet S."/>
            <person name="Mungpakdee S."/>
            <person name="Aury J.M."/>
            <person name="Da Silva C."/>
            <person name="Brinkmann H."/>
            <person name="Mikhaleva J."/>
            <person name="Olsen L.C."/>
            <person name="Jubin C."/>
            <person name="Canestro C."/>
            <person name="Bouquet J.M."/>
            <person name="Danks G."/>
            <person name="Poulain J."/>
            <person name="Campsteijn C."/>
            <person name="Adamski M."/>
            <person name="Cross I."/>
            <person name="Yadetie F."/>
            <person name="Muffato M."/>
            <person name="Louis A."/>
            <person name="Butcher S."/>
            <person name="Tsagkogeorga G."/>
            <person name="Konrad A."/>
            <person name="Singh S."/>
            <person name="Jensen M.F."/>
            <person name="Cong E.H."/>
            <person name="Eikeseth-Otteraa H."/>
            <person name="Noel B."/>
            <person name="Anthouard V."/>
            <person name="Porcel B.M."/>
            <person name="Kachouri-Lafond R."/>
            <person name="Nishino A."/>
            <person name="Ugolini M."/>
            <person name="Chourrout P."/>
            <person name="Nishida H."/>
            <person name="Aasland R."/>
            <person name="Huzurbazar S."/>
            <person name="Westhof E."/>
            <person name="Delsuc F."/>
            <person name="Lehrach H."/>
            <person name="Reinhardt R."/>
            <person name="Weissenbach J."/>
            <person name="Roy S.W."/>
            <person name="Artiguenave F."/>
            <person name="Postlethwait J.H."/>
            <person name="Manak J.R."/>
            <person name="Thompson E.M."/>
            <person name="Jaillon O."/>
            <person name="Du Pasquier L."/>
            <person name="Boudinot P."/>
            <person name="Liberles D.A."/>
            <person name="Volff J.N."/>
            <person name="Philippe H."/>
            <person name="Lenhard B."/>
            <person name="Roest Crollius H."/>
            <person name="Wincker P."/>
            <person name="Chourrout D."/>
        </authorList>
    </citation>
    <scope>NUCLEOTIDE SEQUENCE [LARGE SCALE GENOMIC DNA]</scope>
</reference>
<evidence type="ECO:0000313" key="12">
    <source>
        <dbReference type="Proteomes" id="UP000001307"/>
    </source>
</evidence>
<keyword evidence="8 10" id="KW-0333">Golgi apparatus</keyword>
<keyword evidence="12" id="KW-1185">Reference proteome</keyword>
<evidence type="ECO:0000256" key="2">
    <source>
        <dbReference type="ARBA" id="ARBA00008661"/>
    </source>
</evidence>
<evidence type="ECO:0000256" key="8">
    <source>
        <dbReference type="ARBA" id="ARBA00023034"/>
    </source>
</evidence>
<sequence length="333" mass="38935">MDVQRNKITKYLFAAIYIIFMILILAYNKGNYQNIELRQSQVSFETKRPLSRVKNFTETDSRETTTICKNRLRLNLTDLTVRYPELEGQINTEDGRCIFKKPYSHLNSLLDFDATLEPSAIFSPSKCVDEDIIFGVKSRPGSRSTRNAIRESWLGRDLWKSLNYEIKVVFIIAKENIEIHKIEEEKKEHGDILFLDFSESFHHLVYKDVGYLHFIKEKCPQARLVFKGDDDILLVPQNLQHELDIIKNKENKIEATGCYKSRADVIRNPRSRYFLPEEIFQDDFFAPYYPGASYVTTGKFALKMEDALLRTKIIPMDDVFIGELIKEANLTYR</sequence>
<keyword evidence="7 10" id="KW-1133">Transmembrane helix</keyword>
<keyword evidence="4" id="KW-0808">Transferase</keyword>
<dbReference type="GO" id="GO:0016758">
    <property type="term" value="F:hexosyltransferase activity"/>
    <property type="evidence" value="ECO:0007669"/>
    <property type="project" value="InterPro"/>
</dbReference>
<evidence type="ECO:0000256" key="1">
    <source>
        <dbReference type="ARBA" id="ARBA00004323"/>
    </source>
</evidence>
<evidence type="ECO:0000256" key="9">
    <source>
        <dbReference type="ARBA" id="ARBA00023136"/>
    </source>
</evidence>
<dbReference type="GO" id="GO:0006493">
    <property type="term" value="P:protein O-linked glycosylation"/>
    <property type="evidence" value="ECO:0007669"/>
    <property type="project" value="TreeGrafter"/>
</dbReference>